<comment type="similarity">
    <text evidence="2">Belongs to the ferredoxin--NADP reductase type 1 family.</text>
</comment>
<comment type="cofactor">
    <cofactor evidence="1">
        <name>FAD</name>
        <dbReference type="ChEBI" id="CHEBI:57692"/>
    </cofactor>
</comment>
<reference evidence="12 13" key="1">
    <citation type="submission" date="2024-02" db="EMBL/GenBank/DDBJ databases">
        <authorList>
            <person name="Chen Y."/>
            <person name="Shah S."/>
            <person name="Dougan E. K."/>
            <person name="Thang M."/>
            <person name="Chan C."/>
        </authorList>
    </citation>
    <scope>NUCLEOTIDE SEQUENCE [LARGE SCALE GENOMIC DNA]</scope>
</reference>
<dbReference type="Gene3D" id="2.40.30.10">
    <property type="entry name" value="Translation factors"/>
    <property type="match status" value="1"/>
</dbReference>
<dbReference type="SUPFAM" id="SSF63380">
    <property type="entry name" value="Riboflavin synthase domain-like"/>
    <property type="match status" value="1"/>
</dbReference>
<accession>A0ABP0I9N9</accession>
<keyword evidence="6" id="KW-0521">NADP</keyword>
<dbReference type="Proteomes" id="UP001642484">
    <property type="component" value="Unassembled WGS sequence"/>
</dbReference>
<dbReference type="EMBL" id="CAXAMN010002225">
    <property type="protein sequence ID" value="CAK8998631.1"/>
    <property type="molecule type" value="Genomic_DNA"/>
</dbReference>
<proteinExistence type="inferred from homology"/>
<dbReference type="InterPro" id="IPR017938">
    <property type="entry name" value="Riboflavin_synthase-like_b-brl"/>
</dbReference>
<protein>
    <recommendedName>
        <fullName evidence="3">ferredoxin--NADP(+) reductase</fullName>
        <ecNumber evidence="3">1.18.1.2</ecNumber>
    </recommendedName>
</protein>
<organism evidence="12 13">
    <name type="scientific">Durusdinium trenchii</name>
    <dbReference type="NCBI Taxonomy" id="1381693"/>
    <lineage>
        <taxon>Eukaryota</taxon>
        <taxon>Sar</taxon>
        <taxon>Alveolata</taxon>
        <taxon>Dinophyceae</taxon>
        <taxon>Suessiales</taxon>
        <taxon>Symbiodiniaceae</taxon>
        <taxon>Durusdinium</taxon>
    </lineage>
</organism>
<feature type="compositionally biased region" description="Polar residues" evidence="9">
    <location>
        <begin position="348"/>
        <end position="363"/>
    </location>
</feature>
<evidence type="ECO:0000256" key="9">
    <source>
        <dbReference type="SAM" id="MobiDB-lite"/>
    </source>
</evidence>
<evidence type="ECO:0000313" key="13">
    <source>
        <dbReference type="Proteomes" id="UP001642484"/>
    </source>
</evidence>
<dbReference type="Gene3D" id="3.40.50.80">
    <property type="entry name" value="Nucleotide-binding domain of ferredoxin-NADP reductase (FNR) module"/>
    <property type="match status" value="1"/>
</dbReference>
<dbReference type="EC" id="1.18.1.2" evidence="3"/>
<feature type="signal peptide" evidence="10">
    <location>
        <begin position="1"/>
        <end position="31"/>
    </location>
</feature>
<keyword evidence="10" id="KW-0732">Signal</keyword>
<evidence type="ECO:0000313" key="12">
    <source>
        <dbReference type="EMBL" id="CAK8998631.1"/>
    </source>
</evidence>
<keyword evidence="4" id="KW-0285">Flavoprotein</keyword>
<comment type="catalytic activity">
    <reaction evidence="8">
        <text>2 reduced [2Fe-2S]-[ferredoxin] + NADP(+) + H(+) = 2 oxidized [2Fe-2S]-[ferredoxin] + NADPH</text>
        <dbReference type="Rhea" id="RHEA:20125"/>
        <dbReference type="Rhea" id="RHEA-COMP:10000"/>
        <dbReference type="Rhea" id="RHEA-COMP:10001"/>
        <dbReference type="ChEBI" id="CHEBI:15378"/>
        <dbReference type="ChEBI" id="CHEBI:33737"/>
        <dbReference type="ChEBI" id="CHEBI:33738"/>
        <dbReference type="ChEBI" id="CHEBI:57783"/>
        <dbReference type="ChEBI" id="CHEBI:58349"/>
        <dbReference type="EC" id="1.18.1.2"/>
    </reaction>
</comment>
<dbReference type="InterPro" id="IPR039261">
    <property type="entry name" value="FNR_nucleotide-bd"/>
</dbReference>
<evidence type="ECO:0000256" key="2">
    <source>
        <dbReference type="ARBA" id="ARBA00008312"/>
    </source>
</evidence>
<comment type="caution">
    <text evidence="12">The sequence shown here is derived from an EMBL/GenBank/DDBJ whole genome shotgun (WGS) entry which is preliminary data.</text>
</comment>
<keyword evidence="5" id="KW-0274">FAD</keyword>
<feature type="chain" id="PRO_5046805684" description="ferredoxin--NADP(+) reductase" evidence="10">
    <location>
        <begin position="32"/>
        <end position="363"/>
    </location>
</feature>
<evidence type="ECO:0000256" key="6">
    <source>
        <dbReference type="ARBA" id="ARBA00022857"/>
    </source>
</evidence>
<dbReference type="InterPro" id="IPR017927">
    <property type="entry name" value="FAD-bd_FR_type"/>
</dbReference>
<evidence type="ECO:0000256" key="3">
    <source>
        <dbReference type="ARBA" id="ARBA00013223"/>
    </source>
</evidence>
<dbReference type="InterPro" id="IPR015701">
    <property type="entry name" value="FNR"/>
</dbReference>
<evidence type="ECO:0000256" key="4">
    <source>
        <dbReference type="ARBA" id="ARBA00022630"/>
    </source>
</evidence>
<dbReference type="PANTHER" id="PTHR43314">
    <property type="match status" value="1"/>
</dbReference>
<sequence>METWGKKSRLHLVKLLLFMILLTAKDEKTHTENGWRMHAGRKIPWNLFSPKVPFRATLVPNHQHPQMLMSTGDFEIHHLTLSHHGKVKFLEGQSIGVLPTVTASPNAALALVRLYPIASSRAGDDQRSKTFSLCVKRVLAAKRSADGVMTREDEYQASCSNYLCSLKLGDKVTITGPMGRELLLPEDLRGHTLIFVARDLGLAPVRAHLRRLLHDRKEQGSFDGAIRVVFAGHEMYEDEMNAYESSYPKNFRYSSVDDLVELRNQLLKDGEELWNLLQKPSTHLLISGGRDLDAMMADLSTVSLDRTISVDDLRSFSRRMKRVGSRCDGACNGSSATTGRAEVEGGCSSVQAARPSASTSERR</sequence>
<feature type="domain" description="FAD-binding FR-type" evidence="11">
    <location>
        <begin position="51"/>
        <end position="184"/>
    </location>
</feature>
<evidence type="ECO:0000256" key="5">
    <source>
        <dbReference type="ARBA" id="ARBA00022827"/>
    </source>
</evidence>
<feature type="region of interest" description="Disordered" evidence="9">
    <location>
        <begin position="328"/>
        <end position="363"/>
    </location>
</feature>
<keyword evidence="13" id="KW-1185">Reference proteome</keyword>
<keyword evidence="7" id="KW-0560">Oxidoreductase</keyword>
<dbReference type="PRINTS" id="PR00371">
    <property type="entry name" value="FPNCR"/>
</dbReference>
<name>A0ABP0I9N9_9DINO</name>
<dbReference type="PROSITE" id="PS51384">
    <property type="entry name" value="FAD_FR"/>
    <property type="match status" value="1"/>
</dbReference>
<evidence type="ECO:0000259" key="11">
    <source>
        <dbReference type="PROSITE" id="PS51384"/>
    </source>
</evidence>
<evidence type="ECO:0000256" key="8">
    <source>
        <dbReference type="ARBA" id="ARBA00047776"/>
    </source>
</evidence>
<evidence type="ECO:0000256" key="7">
    <source>
        <dbReference type="ARBA" id="ARBA00023002"/>
    </source>
</evidence>
<dbReference type="InterPro" id="IPR001709">
    <property type="entry name" value="Flavoprot_Pyr_Nucl_cyt_Rdtase"/>
</dbReference>
<evidence type="ECO:0000256" key="1">
    <source>
        <dbReference type="ARBA" id="ARBA00001974"/>
    </source>
</evidence>
<gene>
    <name evidence="12" type="ORF">CCMP2556_LOCUS5327</name>
</gene>
<evidence type="ECO:0000256" key="10">
    <source>
        <dbReference type="SAM" id="SignalP"/>
    </source>
</evidence>
<dbReference type="SUPFAM" id="SSF52343">
    <property type="entry name" value="Ferredoxin reductase-like, C-terminal NADP-linked domain"/>
    <property type="match status" value="1"/>
</dbReference>